<comment type="caution">
    <text evidence="8">The sequence shown here is derived from an EMBL/GenBank/DDBJ whole genome shotgun (WGS) entry which is preliminary data.</text>
</comment>
<dbReference type="RefSeq" id="WP_344513786.1">
    <property type="nucleotide sequence ID" value="NZ_BAAATU010000027.1"/>
</dbReference>
<organism evidence="8 9">
    <name type="scientific">Streptomyces pulveraceus</name>
    <dbReference type="NCBI Taxonomy" id="68258"/>
    <lineage>
        <taxon>Bacteria</taxon>
        <taxon>Bacillati</taxon>
        <taxon>Actinomycetota</taxon>
        <taxon>Actinomycetes</taxon>
        <taxon>Kitasatosporales</taxon>
        <taxon>Streptomycetaceae</taxon>
        <taxon>Streptomyces</taxon>
    </lineage>
</organism>
<evidence type="ECO:0000313" key="9">
    <source>
        <dbReference type="Proteomes" id="UP001596200"/>
    </source>
</evidence>
<dbReference type="InterPro" id="IPR036259">
    <property type="entry name" value="MFS_trans_sf"/>
</dbReference>
<dbReference type="EMBL" id="JBHSPU010000003">
    <property type="protein sequence ID" value="MFC5912640.1"/>
    <property type="molecule type" value="Genomic_DNA"/>
</dbReference>
<evidence type="ECO:0000256" key="1">
    <source>
        <dbReference type="ARBA" id="ARBA00004651"/>
    </source>
</evidence>
<dbReference type="InterPro" id="IPR011701">
    <property type="entry name" value="MFS"/>
</dbReference>
<feature type="transmembrane region" description="Helical" evidence="6">
    <location>
        <begin position="85"/>
        <end position="104"/>
    </location>
</feature>
<evidence type="ECO:0000256" key="6">
    <source>
        <dbReference type="SAM" id="Phobius"/>
    </source>
</evidence>
<feature type="compositionally biased region" description="Basic and acidic residues" evidence="5">
    <location>
        <begin position="486"/>
        <end position="501"/>
    </location>
</feature>
<feature type="transmembrane region" description="Helical" evidence="6">
    <location>
        <begin position="306"/>
        <end position="329"/>
    </location>
</feature>
<feature type="transmembrane region" description="Helical" evidence="6">
    <location>
        <begin position="275"/>
        <end position="300"/>
    </location>
</feature>
<evidence type="ECO:0000256" key="5">
    <source>
        <dbReference type="SAM" id="MobiDB-lite"/>
    </source>
</evidence>
<evidence type="ECO:0000256" key="2">
    <source>
        <dbReference type="ARBA" id="ARBA00022692"/>
    </source>
</evidence>
<feature type="transmembrane region" description="Helical" evidence="6">
    <location>
        <begin position="54"/>
        <end position="73"/>
    </location>
</feature>
<name>A0ABW1GFM0_9ACTN</name>
<feature type="transmembrane region" description="Helical" evidence="6">
    <location>
        <begin position="367"/>
        <end position="388"/>
    </location>
</feature>
<keyword evidence="4 6" id="KW-0472">Membrane</keyword>
<dbReference type="Proteomes" id="UP001596200">
    <property type="component" value="Unassembled WGS sequence"/>
</dbReference>
<evidence type="ECO:0000256" key="4">
    <source>
        <dbReference type="ARBA" id="ARBA00023136"/>
    </source>
</evidence>
<dbReference type="Pfam" id="PF07690">
    <property type="entry name" value="MFS_1"/>
    <property type="match status" value="2"/>
</dbReference>
<feature type="transmembrane region" description="Helical" evidence="6">
    <location>
        <begin position="463"/>
        <end position="480"/>
    </location>
</feature>
<comment type="subcellular location">
    <subcellularLocation>
        <location evidence="1">Cell membrane</location>
        <topology evidence="1">Multi-pass membrane protein</topology>
    </subcellularLocation>
</comment>
<dbReference type="Gene3D" id="1.20.1720.10">
    <property type="entry name" value="Multidrug resistance protein D"/>
    <property type="match status" value="1"/>
</dbReference>
<feature type="transmembrane region" description="Helical" evidence="6">
    <location>
        <begin position="110"/>
        <end position="131"/>
    </location>
</feature>
<dbReference type="Gene3D" id="1.20.1250.20">
    <property type="entry name" value="MFS general substrate transporter like domains"/>
    <property type="match status" value="1"/>
</dbReference>
<evidence type="ECO:0000259" key="7">
    <source>
        <dbReference type="PROSITE" id="PS50850"/>
    </source>
</evidence>
<feature type="domain" description="Major facilitator superfamily (MFS) profile" evidence="7">
    <location>
        <begin position="17"/>
        <end position="487"/>
    </location>
</feature>
<feature type="transmembrane region" description="Helical" evidence="6">
    <location>
        <begin position="234"/>
        <end position="254"/>
    </location>
</feature>
<protein>
    <submittedName>
        <fullName evidence="8">MFS transporter</fullName>
    </submittedName>
</protein>
<keyword evidence="2 6" id="KW-0812">Transmembrane</keyword>
<feature type="transmembrane region" description="Helical" evidence="6">
    <location>
        <begin position="175"/>
        <end position="195"/>
    </location>
</feature>
<dbReference type="SUPFAM" id="SSF103473">
    <property type="entry name" value="MFS general substrate transporter"/>
    <property type="match status" value="2"/>
</dbReference>
<feature type="transmembrane region" description="Helical" evidence="6">
    <location>
        <begin position="143"/>
        <end position="163"/>
    </location>
</feature>
<feature type="transmembrane region" description="Helical" evidence="6">
    <location>
        <begin position="341"/>
        <end position="361"/>
    </location>
</feature>
<feature type="region of interest" description="Disordered" evidence="5">
    <location>
        <begin position="486"/>
        <end position="516"/>
    </location>
</feature>
<reference evidence="9" key="1">
    <citation type="journal article" date="2019" name="Int. J. Syst. Evol. Microbiol.">
        <title>The Global Catalogue of Microorganisms (GCM) 10K type strain sequencing project: providing services to taxonomists for standard genome sequencing and annotation.</title>
        <authorList>
            <consortium name="The Broad Institute Genomics Platform"/>
            <consortium name="The Broad Institute Genome Sequencing Center for Infectious Disease"/>
            <person name="Wu L."/>
            <person name="Ma J."/>
        </authorList>
    </citation>
    <scope>NUCLEOTIDE SEQUENCE [LARGE SCALE GENOMIC DNA]</scope>
    <source>
        <strain evidence="9">JCM 4147</strain>
    </source>
</reference>
<dbReference type="PANTHER" id="PTHR23501:SF197">
    <property type="entry name" value="COMD"/>
    <property type="match status" value="1"/>
</dbReference>
<feature type="transmembrane region" description="Helical" evidence="6">
    <location>
        <begin position="207"/>
        <end position="228"/>
    </location>
</feature>
<dbReference type="InterPro" id="IPR020846">
    <property type="entry name" value="MFS_dom"/>
</dbReference>
<evidence type="ECO:0000313" key="8">
    <source>
        <dbReference type="EMBL" id="MFC5912640.1"/>
    </source>
</evidence>
<feature type="transmembrane region" description="Helical" evidence="6">
    <location>
        <begin position="409"/>
        <end position="431"/>
    </location>
</feature>
<evidence type="ECO:0000256" key="3">
    <source>
        <dbReference type="ARBA" id="ARBA00022989"/>
    </source>
</evidence>
<keyword evidence="3 6" id="KW-1133">Transmembrane helix</keyword>
<proteinExistence type="predicted"/>
<sequence>MSAARSTVMTRRQRIIGFALCIATILLAVLDTNIVSSATVPIVRDLDPVHGVDNIPWLIAAYQLAATAALPLYGKLCDVLGAKKVFIGAVATFLTGSALCGMAGSMDWLVAARALQGIGGGGLMGVTMVVLRELKGPEEKAGGKGGSVGGIVAGAGMALGPWLGGALADHADWRWIFYVNLPFGLAVLAAAVRVLKLPVRTTRRTIDFLGAGLAAAFSTLLLLVTEWGGKDHAWSSPLIVGLLVATVATLVLFLRRQATAAEPVLPLGLFRFRELRYGFAIQGLVGAAMMGSMVYVMIYLQVVRGIAASSAGLYLIPMAIGMAAVGLLSERLATAGWSQRTFVISGTVGASAALALLATLSTDTSLWTVRIALLLMGIGFGQLVGQLIRLVQDTAPADQLGVATTGVRFFQTLGSALGAAFFGTVLSRVYAAHGPGGTTGTIGRLTGHARRQALDAFVTSTNVVFWTATGVVLLATVLATRLPTRRETEPVETAARVRAEAEPGAGAGAGTPSLHR</sequence>
<gene>
    <name evidence="8" type="ORF">ACFP1B_04215</name>
</gene>
<dbReference type="PROSITE" id="PS50850">
    <property type="entry name" value="MFS"/>
    <property type="match status" value="1"/>
</dbReference>
<accession>A0ABW1GFM0</accession>
<keyword evidence="9" id="KW-1185">Reference proteome</keyword>
<dbReference type="PANTHER" id="PTHR23501">
    <property type="entry name" value="MAJOR FACILITATOR SUPERFAMILY"/>
    <property type="match status" value="1"/>
</dbReference>